<comment type="caution">
    <text evidence="1">The sequence shown here is derived from an EMBL/GenBank/DDBJ whole genome shotgun (WGS) entry which is preliminary data.</text>
</comment>
<keyword evidence="2" id="KW-1185">Reference proteome</keyword>
<dbReference type="Gene3D" id="2.30.42.10">
    <property type="match status" value="1"/>
</dbReference>
<dbReference type="Pfam" id="PF19805">
    <property type="entry name" value="DUF6288"/>
    <property type="match status" value="1"/>
</dbReference>
<evidence type="ECO:0000313" key="1">
    <source>
        <dbReference type="EMBL" id="MBK1855916.1"/>
    </source>
</evidence>
<dbReference type="InterPro" id="IPR036034">
    <property type="entry name" value="PDZ_sf"/>
</dbReference>
<accession>A0AAE2SCX7</accession>
<dbReference type="SUPFAM" id="SSF50156">
    <property type="entry name" value="PDZ domain-like"/>
    <property type="match status" value="1"/>
</dbReference>
<evidence type="ECO:0008006" key="3">
    <source>
        <dbReference type="Google" id="ProtNLM"/>
    </source>
</evidence>
<name>A0AAE2SCX7_9BACT</name>
<dbReference type="RefSeq" id="WP_309490529.1">
    <property type="nucleotide sequence ID" value="NZ_JAENIG010000009.1"/>
</dbReference>
<protein>
    <recommendedName>
        <fullName evidence="3">PDZ domain-containing protein</fullName>
    </recommendedName>
</protein>
<dbReference type="AlphaFoldDB" id="A0AAE2SCX7"/>
<dbReference type="InterPro" id="IPR046255">
    <property type="entry name" value="DUF6288"/>
</dbReference>
<dbReference type="Proteomes" id="UP000634206">
    <property type="component" value="Unassembled WGS sequence"/>
</dbReference>
<gene>
    <name evidence="1" type="ORF">JIN83_13160</name>
</gene>
<organism evidence="1 2">
    <name type="scientific">Oceaniferula flava</name>
    <dbReference type="NCBI Taxonomy" id="2800421"/>
    <lineage>
        <taxon>Bacteria</taxon>
        <taxon>Pseudomonadati</taxon>
        <taxon>Verrucomicrobiota</taxon>
        <taxon>Verrucomicrobiia</taxon>
        <taxon>Verrucomicrobiales</taxon>
        <taxon>Verrucomicrobiaceae</taxon>
        <taxon>Oceaniferula</taxon>
    </lineage>
</organism>
<proteinExistence type="predicted"/>
<evidence type="ECO:0000313" key="2">
    <source>
        <dbReference type="Proteomes" id="UP000634206"/>
    </source>
</evidence>
<reference evidence="1" key="1">
    <citation type="submission" date="2021-01" db="EMBL/GenBank/DDBJ databases">
        <title>Modified the classification status of verrucomicrobia.</title>
        <authorList>
            <person name="Feng X."/>
        </authorList>
    </citation>
    <scope>NUCLEOTIDE SEQUENCE</scope>
    <source>
        <strain evidence="1">5K15</strain>
    </source>
</reference>
<sequence>MLERPFVTTVFFLSLIVTSLHAIEKDNRGRWEQPSKHGPDTEVPGFLINLGPTGARATMEAQSFTVKYIFADSPAAGKLALDDVITGVNGRPFDVPHTFGHHMTRMKEFPTVGYEGPMMDFGNAIEEAEGGDGKLILSVTRAGQPIKVTIPLKAIGKFSDTFPLNCPKSALLAKQASNYLSGPGYDYIQKEKVHAKGMSALALLAAGKSAQAKELAHAWNEKPHKGIWVWPTGYQCIFLCEYYLLTKDEAVLPTIQALAAKLEYAQVDDMANYKDRTHGKMGNVGHKFRTGGMGHNTEVGGYGTMNITTTLSLAAWELAKQCGVAVDQKKVDLAFDYLRSSTDKDGYIGYHTKAGAYAAGGRQGLSIVAHHLAGESQNNPEYLKRVTHGLKNSKKYLPDAHADGMLAVCWGLLGTRLCGDVETQRAIMDYNKAWFNMARCHDGSFVALPGRDMYDSCYYLSSRHQLTATMALVLANGEPVLKIQGK</sequence>
<dbReference type="EMBL" id="JAENIG010000009">
    <property type="protein sequence ID" value="MBK1855916.1"/>
    <property type="molecule type" value="Genomic_DNA"/>
</dbReference>